<name>A0AAD5SJY4_9FUNG</name>
<gene>
    <name evidence="3" type="ORF">HK097_007314</name>
</gene>
<dbReference type="PANTHER" id="PTHR16301:SF25">
    <property type="entry name" value="PROTEIN IMPACT"/>
    <property type="match status" value="1"/>
</dbReference>
<dbReference type="InterPro" id="IPR023582">
    <property type="entry name" value="Impact"/>
</dbReference>
<dbReference type="PROSITE" id="PS50908">
    <property type="entry name" value="RWD"/>
    <property type="match status" value="1"/>
</dbReference>
<dbReference type="GO" id="GO:0006446">
    <property type="term" value="P:regulation of translational initiation"/>
    <property type="evidence" value="ECO:0007669"/>
    <property type="project" value="TreeGrafter"/>
</dbReference>
<sequence length="219" mass="24418">MSVEEENLQAQRDELDVLGSIFGDDLVTETADSTTEQPTIVSLTFRLAPGTCTIRCHLPIDYPSTTPPFYELLPQGWELGDALRERLAEQLQGMFFPGEVVLFSWMSYLQEELVSLYGPYEEEPDIPPEDAEAELPSSPPPATKYSTAATPSQTKPADEEDDLDYRTFALPPGCPPIYTHPEPVIDRKSVFLAHTAPVKSVEEVKQVIQALYTNRKIGE</sequence>
<organism evidence="3 4">
    <name type="scientific">Rhizophlyctis rosea</name>
    <dbReference type="NCBI Taxonomy" id="64517"/>
    <lineage>
        <taxon>Eukaryota</taxon>
        <taxon>Fungi</taxon>
        <taxon>Fungi incertae sedis</taxon>
        <taxon>Chytridiomycota</taxon>
        <taxon>Chytridiomycota incertae sedis</taxon>
        <taxon>Chytridiomycetes</taxon>
        <taxon>Rhizophlyctidales</taxon>
        <taxon>Rhizophlyctidaceae</taxon>
        <taxon>Rhizophlyctis</taxon>
    </lineage>
</organism>
<dbReference type="AlphaFoldDB" id="A0AAD5SJY4"/>
<accession>A0AAD5SJY4</accession>
<dbReference type="InterPro" id="IPR006575">
    <property type="entry name" value="RWD_dom"/>
</dbReference>
<protein>
    <recommendedName>
        <fullName evidence="2">RWD domain-containing protein</fullName>
    </recommendedName>
</protein>
<feature type="domain" description="RWD" evidence="2">
    <location>
        <begin position="13"/>
        <end position="116"/>
    </location>
</feature>
<dbReference type="CDD" id="cd23821">
    <property type="entry name" value="RWD_IMPACT"/>
    <property type="match status" value="1"/>
</dbReference>
<evidence type="ECO:0000256" key="1">
    <source>
        <dbReference type="SAM" id="MobiDB-lite"/>
    </source>
</evidence>
<dbReference type="SUPFAM" id="SSF54495">
    <property type="entry name" value="UBC-like"/>
    <property type="match status" value="1"/>
</dbReference>
<dbReference type="GO" id="GO:0005737">
    <property type="term" value="C:cytoplasm"/>
    <property type="evidence" value="ECO:0007669"/>
    <property type="project" value="TreeGrafter"/>
</dbReference>
<keyword evidence="4" id="KW-1185">Reference proteome</keyword>
<dbReference type="InterPro" id="IPR016135">
    <property type="entry name" value="UBQ-conjugating_enzyme/RWD"/>
</dbReference>
<dbReference type="GO" id="GO:0140469">
    <property type="term" value="P:GCN2-mediated signaling"/>
    <property type="evidence" value="ECO:0007669"/>
    <property type="project" value="TreeGrafter"/>
</dbReference>
<dbReference type="Proteomes" id="UP001212841">
    <property type="component" value="Unassembled WGS sequence"/>
</dbReference>
<dbReference type="PANTHER" id="PTHR16301">
    <property type="entry name" value="IMPACT-RELATED"/>
    <property type="match status" value="1"/>
</dbReference>
<feature type="compositionally biased region" description="Polar residues" evidence="1">
    <location>
        <begin position="144"/>
        <end position="155"/>
    </location>
</feature>
<evidence type="ECO:0000313" key="4">
    <source>
        <dbReference type="Proteomes" id="UP001212841"/>
    </source>
</evidence>
<dbReference type="Gene3D" id="3.10.110.10">
    <property type="entry name" value="Ubiquitin Conjugating Enzyme"/>
    <property type="match status" value="1"/>
</dbReference>
<comment type="caution">
    <text evidence="3">The sequence shown here is derived from an EMBL/GenBank/DDBJ whole genome shotgun (WGS) entry which is preliminary data.</text>
</comment>
<reference evidence="3" key="1">
    <citation type="submission" date="2020-05" db="EMBL/GenBank/DDBJ databases">
        <title>Phylogenomic resolution of chytrid fungi.</title>
        <authorList>
            <person name="Stajich J.E."/>
            <person name="Amses K."/>
            <person name="Simmons R."/>
            <person name="Seto K."/>
            <person name="Myers J."/>
            <person name="Bonds A."/>
            <person name="Quandt C.A."/>
            <person name="Barry K."/>
            <person name="Liu P."/>
            <person name="Grigoriev I."/>
            <person name="Longcore J.E."/>
            <person name="James T.Y."/>
        </authorList>
    </citation>
    <scope>NUCLEOTIDE SEQUENCE</scope>
    <source>
        <strain evidence="3">JEL0318</strain>
    </source>
</reference>
<dbReference type="EMBL" id="JADGJD010000037">
    <property type="protein sequence ID" value="KAJ3056336.1"/>
    <property type="molecule type" value="Genomic_DNA"/>
</dbReference>
<feature type="region of interest" description="Disordered" evidence="1">
    <location>
        <begin position="120"/>
        <end position="161"/>
    </location>
</feature>
<evidence type="ECO:0000259" key="2">
    <source>
        <dbReference type="PROSITE" id="PS50908"/>
    </source>
</evidence>
<evidence type="ECO:0000313" key="3">
    <source>
        <dbReference type="EMBL" id="KAJ3056336.1"/>
    </source>
</evidence>
<dbReference type="Pfam" id="PF05773">
    <property type="entry name" value="RWD"/>
    <property type="match status" value="1"/>
</dbReference>
<dbReference type="SMART" id="SM00591">
    <property type="entry name" value="RWD"/>
    <property type="match status" value="1"/>
</dbReference>
<feature type="compositionally biased region" description="Acidic residues" evidence="1">
    <location>
        <begin position="120"/>
        <end position="133"/>
    </location>
</feature>
<proteinExistence type="predicted"/>